<dbReference type="Proteomes" id="UP000789396">
    <property type="component" value="Unassembled WGS sequence"/>
</dbReference>
<evidence type="ECO:0000313" key="2">
    <source>
        <dbReference type="Proteomes" id="UP000789396"/>
    </source>
</evidence>
<reference evidence="1" key="1">
    <citation type="submission" date="2021-06" db="EMBL/GenBank/DDBJ databases">
        <authorList>
            <person name="Kallberg Y."/>
            <person name="Tangrot J."/>
            <person name="Rosling A."/>
        </authorList>
    </citation>
    <scope>NUCLEOTIDE SEQUENCE</scope>
    <source>
        <strain evidence="1">IN212</strain>
    </source>
</reference>
<sequence length="42" mass="4811">ADDIFILVSNKVLRPKELSKIVTEWLEIEDKEIKIAVNLVTS</sequence>
<gene>
    <name evidence="1" type="ORF">RFULGI_LOCUS13168</name>
</gene>
<comment type="caution">
    <text evidence="1">The sequence shown here is derived from an EMBL/GenBank/DDBJ whole genome shotgun (WGS) entry which is preliminary data.</text>
</comment>
<dbReference type="EMBL" id="CAJVPZ010033766">
    <property type="protein sequence ID" value="CAG8745150.1"/>
    <property type="molecule type" value="Genomic_DNA"/>
</dbReference>
<accession>A0A9N9IR25</accession>
<name>A0A9N9IR25_9GLOM</name>
<evidence type="ECO:0000313" key="1">
    <source>
        <dbReference type="EMBL" id="CAG8745150.1"/>
    </source>
</evidence>
<keyword evidence="2" id="KW-1185">Reference proteome</keyword>
<feature type="non-terminal residue" evidence="1">
    <location>
        <position position="1"/>
    </location>
</feature>
<organism evidence="1 2">
    <name type="scientific">Racocetra fulgida</name>
    <dbReference type="NCBI Taxonomy" id="60492"/>
    <lineage>
        <taxon>Eukaryota</taxon>
        <taxon>Fungi</taxon>
        <taxon>Fungi incertae sedis</taxon>
        <taxon>Mucoromycota</taxon>
        <taxon>Glomeromycotina</taxon>
        <taxon>Glomeromycetes</taxon>
        <taxon>Diversisporales</taxon>
        <taxon>Gigasporaceae</taxon>
        <taxon>Racocetra</taxon>
    </lineage>
</organism>
<dbReference type="AlphaFoldDB" id="A0A9N9IR25"/>
<proteinExistence type="predicted"/>
<feature type="non-terminal residue" evidence="1">
    <location>
        <position position="42"/>
    </location>
</feature>
<protein>
    <submittedName>
        <fullName evidence="1">4802_t:CDS:1</fullName>
    </submittedName>
</protein>